<dbReference type="CDD" id="cd01948">
    <property type="entry name" value="EAL"/>
    <property type="match status" value="1"/>
</dbReference>
<dbReference type="SUPFAM" id="SSF46955">
    <property type="entry name" value="Putative DNA-binding domain"/>
    <property type="match status" value="1"/>
</dbReference>
<dbReference type="InterPro" id="IPR000014">
    <property type="entry name" value="PAS"/>
</dbReference>
<comment type="caution">
    <text evidence="6">The sequence shown here is derived from an EMBL/GenBank/DDBJ whole genome shotgun (WGS) entry which is preliminary data.</text>
</comment>
<dbReference type="SMART" id="SM00267">
    <property type="entry name" value="GGDEF"/>
    <property type="match status" value="1"/>
</dbReference>
<dbReference type="EMBL" id="JAPDDP010000023">
    <property type="protein sequence ID" value="MDA0181613.1"/>
    <property type="molecule type" value="Genomic_DNA"/>
</dbReference>
<feature type="domain" description="GGDEF" evidence="4">
    <location>
        <begin position="491"/>
        <end position="624"/>
    </location>
</feature>
<dbReference type="PROSITE" id="PS50112">
    <property type="entry name" value="PAS"/>
    <property type="match status" value="1"/>
</dbReference>
<dbReference type="InterPro" id="IPR035919">
    <property type="entry name" value="EAL_sf"/>
</dbReference>
<evidence type="ECO:0000259" key="5">
    <source>
        <dbReference type="PROSITE" id="PS50937"/>
    </source>
</evidence>
<dbReference type="Gene3D" id="3.30.450.20">
    <property type="entry name" value="PAS domain"/>
    <property type="match status" value="1"/>
</dbReference>
<dbReference type="CDD" id="cd04762">
    <property type="entry name" value="HTH_MerR-trunc"/>
    <property type="match status" value="1"/>
</dbReference>
<feature type="domain" description="EAL" evidence="3">
    <location>
        <begin position="633"/>
        <end position="888"/>
    </location>
</feature>
<feature type="domain" description="HTH merR-type" evidence="5">
    <location>
        <begin position="921"/>
        <end position="965"/>
    </location>
</feature>
<dbReference type="Gene3D" id="3.30.70.270">
    <property type="match status" value="1"/>
</dbReference>
<dbReference type="FunFam" id="3.20.20.450:FF:000001">
    <property type="entry name" value="Cyclic di-GMP phosphodiesterase yahA"/>
    <property type="match status" value="1"/>
</dbReference>
<dbReference type="Pfam" id="PF00990">
    <property type="entry name" value="GGDEF"/>
    <property type="match status" value="1"/>
</dbReference>
<dbReference type="SUPFAM" id="SSF55781">
    <property type="entry name" value="GAF domain-like"/>
    <property type="match status" value="2"/>
</dbReference>
<dbReference type="InterPro" id="IPR029016">
    <property type="entry name" value="GAF-like_dom_sf"/>
</dbReference>
<dbReference type="InterPro" id="IPR000551">
    <property type="entry name" value="MerR-type_HTH_dom"/>
</dbReference>
<keyword evidence="7" id="KW-1185">Reference proteome</keyword>
<dbReference type="SMART" id="SM00052">
    <property type="entry name" value="EAL"/>
    <property type="match status" value="1"/>
</dbReference>
<dbReference type="PROSITE" id="PS50883">
    <property type="entry name" value="EAL"/>
    <property type="match status" value="1"/>
</dbReference>
<accession>A0A9X3N899</accession>
<evidence type="ECO:0000259" key="4">
    <source>
        <dbReference type="PROSITE" id="PS50887"/>
    </source>
</evidence>
<evidence type="ECO:0000313" key="7">
    <source>
        <dbReference type="Proteomes" id="UP001147653"/>
    </source>
</evidence>
<evidence type="ECO:0000259" key="3">
    <source>
        <dbReference type="PROSITE" id="PS50883"/>
    </source>
</evidence>
<dbReference type="RefSeq" id="WP_270025961.1">
    <property type="nucleotide sequence ID" value="NZ_JAPDDP010000023.1"/>
</dbReference>
<dbReference type="Pfam" id="PF13188">
    <property type="entry name" value="PAS_8"/>
    <property type="match status" value="1"/>
</dbReference>
<evidence type="ECO:0000313" key="6">
    <source>
        <dbReference type="EMBL" id="MDA0181613.1"/>
    </source>
</evidence>
<feature type="region of interest" description="Disordered" evidence="1">
    <location>
        <begin position="892"/>
        <end position="918"/>
    </location>
</feature>
<dbReference type="SUPFAM" id="SSF141868">
    <property type="entry name" value="EAL domain-like"/>
    <property type="match status" value="1"/>
</dbReference>
<dbReference type="InterPro" id="IPR000160">
    <property type="entry name" value="GGDEF_dom"/>
</dbReference>
<dbReference type="Gene3D" id="3.30.450.40">
    <property type="match status" value="1"/>
</dbReference>
<organism evidence="6 7">
    <name type="scientific">Solirubrobacter phytolaccae</name>
    <dbReference type="NCBI Taxonomy" id="1404360"/>
    <lineage>
        <taxon>Bacteria</taxon>
        <taxon>Bacillati</taxon>
        <taxon>Actinomycetota</taxon>
        <taxon>Thermoleophilia</taxon>
        <taxon>Solirubrobacterales</taxon>
        <taxon>Solirubrobacteraceae</taxon>
        <taxon>Solirubrobacter</taxon>
    </lineage>
</organism>
<dbReference type="Pfam" id="PF00563">
    <property type="entry name" value="EAL"/>
    <property type="match status" value="1"/>
</dbReference>
<dbReference type="NCBIfam" id="TIGR00254">
    <property type="entry name" value="GGDEF"/>
    <property type="match status" value="1"/>
</dbReference>
<dbReference type="CDD" id="cd00130">
    <property type="entry name" value="PAS"/>
    <property type="match status" value="1"/>
</dbReference>
<dbReference type="GO" id="GO:0006355">
    <property type="term" value="P:regulation of DNA-templated transcription"/>
    <property type="evidence" value="ECO:0007669"/>
    <property type="project" value="InterPro"/>
</dbReference>
<evidence type="ECO:0000256" key="1">
    <source>
        <dbReference type="SAM" id="MobiDB-lite"/>
    </source>
</evidence>
<protein>
    <submittedName>
        <fullName evidence="6">EAL domain-containing protein</fullName>
    </submittedName>
</protein>
<dbReference type="PANTHER" id="PTHR44757:SF2">
    <property type="entry name" value="BIOFILM ARCHITECTURE MAINTENANCE PROTEIN MBAA"/>
    <property type="match status" value="1"/>
</dbReference>
<proteinExistence type="predicted"/>
<dbReference type="InterPro" id="IPR010093">
    <property type="entry name" value="SinI_DNA-bd"/>
</dbReference>
<dbReference type="InterPro" id="IPR029787">
    <property type="entry name" value="Nucleotide_cyclase"/>
</dbReference>
<dbReference type="InterPro" id="IPR001610">
    <property type="entry name" value="PAC"/>
</dbReference>
<dbReference type="NCBIfam" id="TIGR01764">
    <property type="entry name" value="excise"/>
    <property type="match status" value="1"/>
</dbReference>
<dbReference type="InterPro" id="IPR035965">
    <property type="entry name" value="PAS-like_dom_sf"/>
</dbReference>
<dbReference type="InterPro" id="IPR052155">
    <property type="entry name" value="Biofilm_reg_signaling"/>
</dbReference>
<dbReference type="InterPro" id="IPR001633">
    <property type="entry name" value="EAL_dom"/>
</dbReference>
<dbReference type="PANTHER" id="PTHR44757">
    <property type="entry name" value="DIGUANYLATE CYCLASE DGCP"/>
    <property type="match status" value="1"/>
</dbReference>
<dbReference type="Gene3D" id="3.20.20.450">
    <property type="entry name" value="EAL domain"/>
    <property type="match status" value="1"/>
</dbReference>
<dbReference type="CDD" id="cd01949">
    <property type="entry name" value="GGDEF"/>
    <property type="match status" value="1"/>
</dbReference>
<sequence>MEGVLNMDDGVVKEAQGLGALARQVGQRFGSGSAIFLRSDVRKTFVAVAGFHPDLDVMAHFEEFFGETTGFGGRRIFNLLEAGGSAVASGTPQQLDHWLGSPASYATRTGLDSVVITSVRGRDGHVIGGLIAGRHGGERFKRHDLEALERLAAAATDVVEHERLAWELEARAAAEARIARELELSKQRFASAFRHAPVALSLFSLGPGAGIIECNPQLATLLATTVEGLLTHTEPAQFAHPDDRAALRAAVEELLGDGRPEAVTIDLRVLPASGAPIPCRMSLSLVRDRTGTPLYGVCQIVDVSAALRDQERLEHHARCQRALAAIGRRAVEETSWKGLMASALPALVEALEVDAACVLGTTPDGTLHVVAGASGFEVGAVLPDAPVALATRELPVAWLERGVRAAVVAPIVPRTAWLAVFSRAGDDTLLREELAFVEAAAHLLAAAEERREAEAGARRRALLDPLTGLPNRTLFGDRVAHAVRKAAREQTALAVIAVDINRFTDVNETFGHGTGDELIRAVADRLAEALRANDSLARIGGDEFGVLCEAVGDERGALAVVRRLMRAFDAPIVIGERTLHVTASLGISLAKGSEANAQSLTRDADTAMHRAKERTGTAYELFDLAMRRRVVQRLELEQDLRHALDQQQLVLHYQPLVSLQQRRIVGVEALVRWQHPERGMISPAEFIPVAEETGLIVPIGSWVLEEACRQLARWHSDSELEPIYMSVNLSGRQLAVPGLTDEVAATLRRSGIPPSMLALELTETVLMAETTSPAAILQTLHSLGVKLLLDDFGTGYSSLNYVKRFPLHGLKVDRSFIAGLPGDESDRAMLRAILSMASALDIAVLAEGVETLEQASWLAGMDCDVAQGFGLARPAPAEVIGALLRQGLPPERLRWTLDPGPDHERDEDRSSGGGGATVPLSEAAEALGVSASTLRRWADADRIEAIRTPGGHRRFPVSEVRRLSQQTASRPRGSLRVVEFPTRPLAVLAELLEHRGDLVTAVAASIYRPGRPGWFASDAASGLLSAWVTALLTSAQSGRYEGALEATQRLIAQADYAGAGLLERHQFLERARDAWLRELRERRASQADLLDARRLLVRLSHTVLEERADT</sequence>
<dbReference type="InterPro" id="IPR043128">
    <property type="entry name" value="Rev_trsase/Diguanyl_cyclase"/>
</dbReference>
<dbReference type="SUPFAM" id="SSF55785">
    <property type="entry name" value="PYP-like sensor domain (PAS domain)"/>
    <property type="match status" value="1"/>
</dbReference>
<feature type="domain" description="PAS" evidence="2">
    <location>
        <begin position="185"/>
        <end position="258"/>
    </location>
</feature>
<dbReference type="PROSITE" id="PS50937">
    <property type="entry name" value="HTH_MERR_2"/>
    <property type="match status" value="1"/>
</dbReference>
<dbReference type="Proteomes" id="UP001147653">
    <property type="component" value="Unassembled WGS sequence"/>
</dbReference>
<gene>
    <name evidence="6" type="ORF">OJ997_15010</name>
</gene>
<evidence type="ECO:0000259" key="2">
    <source>
        <dbReference type="PROSITE" id="PS50112"/>
    </source>
</evidence>
<dbReference type="GO" id="GO:0003677">
    <property type="term" value="F:DNA binding"/>
    <property type="evidence" value="ECO:0007669"/>
    <property type="project" value="InterPro"/>
</dbReference>
<dbReference type="AlphaFoldDB" id="A0A9X3N899"/>
<dbReference type="SMART" id="SM00086">
    <property type="entry name" value="PAC"/>
    <property type="match status" value="1"/>
</dbReference>
<dbReference type="PROSITE" id="PS50887">
    <property type="entry name" value="GGDEF"/>
    <property type="match status" value="1"/>
</dbReference>
<dbReference type="Gene3D" id="1.10.1660.10">
    <property type="match status" value="1"/>
</dbReference>
<dbReference type="Pfam" id="PF00376">
    <property type="entry name" value="MerR"/>
    <property type="match status" value="1"/>
</dbReference>
<dbReference type="InterPro" id="IPR009061">
    <property type="entry name" value="DNA-bd_dom_put_sf"/>
</dbReference>
<dbReference type="NCBIfam" id="TIGR00229">
    <property type="entry name" value="sensory_box"/>
    <property type="match status" value="1"/>
</dbReference>
<reference evidence="6" key="1">
    <citation type="submission" date="2022-10" db="EMBL/GenBank/DDBJ databases">
        <title>The WGS of Solirubrobacter phytolaccae KCTC 29190.</title>
        <authorList>
            <person name="Jiang Z."/>
        </authorList>
    </citation>
    <scope>NUCLEOTIDE SEQUENCE</scope>
    <source>
        <strain evidence="6">KCTC 29190</strain>
    </source>
</reference>
<name>A0A9X3N899_9ACTN</name>
<dbReference type="SUPFAM" id="SSF55073">
    <property type="entry name" value="Nucleotide cyclase"/>
    <property type="match status" value="1"/>
</dbReference>
<feature type="compositionally biased region" description="Basic and acidic residues" evidence="1">
    <location>
        <begin position="892"/>
        <end position="910"/>
    </location>
</feature>